<dbReference type="OrthoDB" id="1923159at2759"/>
<dbReference type="InterPro" id="IPR035979">
    <property type="entry name" value="RBD_domain_sf"/>
</dbReference>
<dbReference type="GO" id="GO:0003723">
    <property type="term" value="F:RNA binding"/>
    <property type="evidence" value="ECO:0007669"/>
    <property type="project" value="UniProtKB-UniRule"/>
</dbReference>
<dbReference type="PROSITE" id="PS50102">
    <property type="entry name" value="RRM"/>
    <property type="match status" value="1"/>
</dbReference>
<dbReference type="Proteomes" id="UP000664859">
    <property type="component" value="Unassembled WGS sequence"/>
</dbReference>
<evidence type="ECO:0000256" key="2">
    <source>
        <dbReference type="PROSITE-ProRule" id="PRU00723"/>
    </source>
</evidence>
<dbReference type="GO" id="GO:0030014">
    <property type="term" value="C:CCR4-NOT complex"/>
    <property type="evidence" value="ECO:0007669"/>
    <property type="project" value="InterPro"/>
</dbReference>
<dbReference type="CDD" id="cd12438">
    <property type="entry name" value="RRM_CNOT4"/>
    <property type="match status" value="1"/>
</dbReference>
<proteinExistence type="predicted"/>
<sequence length="127" mass="14061">LRVIQRNLVYVIGLGPGITAGEAASPPYFGQYGRIAKIVVNHHHGVNADDPRHGSASAYVTFAHKEDAWSAIKAVDGFWLEGRHVRASFGTTKYCNSFLRGLACNNGDCLYLHELGDERDRFTKEEI</sequence>
<evidence type="ECO:0000259" key="4">
    <source>
        <dbReference type="PROSITE" id="PS50103"/>
    </source>
</evidence>
<dbReference type="GO" id="GO:0004842">
    <property type="term" value="F:ubiquitin-protein transferase activity"/>
    <property type="evidence" value="ECO:0007669"/>
    <property type="project" value="InterPro"/>
</dbReference>
<feature type="non-terminal residue" evidence="5">
    <location>
        <position position="1"/>
    </location>
</feature>
<dbReference type="PANTHER" id="PTHR12603:SF0">
    <property type="entry name" value="CCR4-NOT TRANSCRIPTION COMPLEX SUBUNIT 4"/>
    <property type="match status" value="1"/>
</dbReference>
<organism evidence="5 6">
    <name type="scientific">Tribonema minus</name>
    <dbReference type="NCBI Taxonomy" id="303371"/>
    <lineage>
        <taxon>Eukaryota</taxon>
        <taxon>Sar</taxon>
        <taxon>Stramenopiles</taxon>
        <taxon>Ochrophyta</taxon>
        <taxon>PX clade</taxon>
        <taxon>Xanthophyceae</taxon>
        <taxon>Tribonematales</taxon>
        <taxon>Tribonemataceae</taxon>
        <taxon>Tribonema</taxon>
    </lineage>
</organism>
<name>A0A836CMF8_9STRA</name>
<evidence type="ECO:0000256" key="1">
    <source>
        <dbReference type="PROSITE-ProRule" id="PRU00176"/>
    </source>
</evidence>
<dbReference type="SUPFAM" id="SSF54928">
    <property type="entry name" value="RNA-binding domain, RBD"/>
    <property type="match status" value="1"/>
</dbReference>
<dbReference type="InterPro" id="IPR034261">
    <property type="entry name" value="CNOT4_RRM"/>
</dbReference>
<feature type="zinc finger region" description="C3H1-type" evidence="2">
    <location>
        <begin position="89"/>
        <end position="116"/>
    </location>
</feature>
<dbReference type="InterPro" id="IPR012677">
    <property type="entry name" value="Nucleotide-bd_a/b_plait_sf"/>
</dbReference>
<dbReference type="SMART" id="SM00361">
    <property type="entry name" value="RRM_1"/>
    <property type="match status" value="1"/>
</dbReference>
<evidence type="ECO:0000313" key="5">
    <source>
        <dbReference type="EMBL" id="KAG5191965.1"/>
    </source>
</evidence>
<keyword evidence="2" id="KW-0863">Zinc-finger</keyword>
<dbReference type="Gene3D" id="3.30.70.330">
    <property type="match status" value="1"/>
</dbReference>
<dbReference type="GO" id="GO:0008270">
    <property type="term" value="F:zinc ion binding"/>
    <property type="evidence" value="ECO:0007669"/>
    <property type="project" value="UniProtKB-KW"/>
</dbReference>
<protein>
    <submittedName>
        <fullName evidence="5">Uncharacterized protein</fullName>
    </submittedName>
</protein>
<reference evidence="5" key="1">
    <citation type="submission" date="2021-02" db="EMBL/GenBank/DDBJ databases">
        <title>First Annotated Genome of the Yellow-green Alga Tribonema minus.</title>
        <authorList>
            <person name="Mahan K.M."/>
        </authorList>
    </citation>
    <scope>NUCLEOTIDE SEQUENCE</scope>
    <source>
        <strain evidence="5">UTEX B ZZ1240</strain>
    </source>
</reference>
<feature type="domain" description="C3H1-type" evidence="4">
    <location>
        <begin position="89"/>
        <end position="116"/>
    </location>
</feature>
<dbReference type="InterPro" id="IPR003954">
    <property type="entry name" value="RRM_euk-type"/>
</dbReference>
<dbReference type="Pfam" id="PF00076">
    <property type="entry name" value="RRM_1"/>
    <property type="match status" value="1"/>
</dbReference>
<dbReference type="EMBL" id="JAFCMP010000013">
    <property type="protein sequence ID" value="KAG5191965.1"/>
    <property type="molecule type" value="Genomic_DNA"/>
</dbReference>
<gene>
    <name evidence="5" type="ORF">JKP88DRAFT_149384</name>
</gene>
<evidence type="ECO:0000259" key="3">
    <source>
        <dbReference type="PROSITE" id="PS50102"/>
    </source>
</evidence>
<keyword evidence="6" id="KW-1185">Reference proteome</keyword>
<dbReference type="GO" id="GO:0016567">
    <property type="term" value="P:protein ubiquitination"/>
    <property type="evidence" value="ECO:0007669"/>
    <property type="project" value="TreeGrafter"/>
</dbReference>
<accession>A0A836CMF8</accession>
<dbReference type="InterPro" id="IPR000504">
    <property type="entry name" value="RRM_dom"/>
</dbReference>
<feature type="non-terminal residue" evidence="5">
    <location>
        <position position="127"/>
    </location>
</feature>
<dbReference type="AlphaFoldDB" id="A0A836CMF8"/>
<keyword evidence="2" id="KW-0862">Zinc</keyword>
<keyword evidence="1" id="KW-0694">RNA-binding</keyword>
<keyword evidence="2" id="KW-0479">Metal-binding</keyword>
<dbReference type="PROSITE" id="PS50103">
    <property type="entry name" value="ZF_C3H1"/>
    <property type="match status" value="1"/>
</dbReference>
<evidence type="ECO:0000313" key="6">
    <source>
        <dbReference type="Proteomes" id="UP000664859"/>
    </source>
</evidence>
<dbReference type="InterPro" id="IPR000571">
    <property type="entry name" value="Znf_CCCH"/>
</dbReference>
<comment type="caution">
    <text evidence="5">The sequence shown here is derived from an EMBL/GenBank/DDBJ whole genome shotgun (WGS) entry which is preliminary data.</text>
</comment>
<dbReference type="InterPro" id="IPR039780">
    <property type="entry name" value="Mot2"/>
</dbReference>
<dbReference type="PANTHER" id="PTHR12603">
    <property type="entry name" value="CCR4-NOT TRANSCRIPTION COMPLEX RELATED"/>
    <property type="match status" value="1"/>
</dbReference>
<feature type="domain" description="RRM" evidence="3">
    <location>
        <begin position="7"/>
        <end position="92"/>
    </location>
</feature>